<proteinExistence type="inferred from homology"/>
<dbReference type="EMBL" id="JAGGKE010000011">
    <property type="protein sequence ID" value="MBP1902803.1"/>
    <property type="molecule type" value="Genomic_DNA"/>
</dbReference>
<evidence type="ECO:0000313" key="6">
    <source>
        <dbReference type="Proteomes" id="UP000770586"/>
    </source>
</evidence>
<gene>
    <name evidence="5" type="ORF">J2744_002499</name>
</gene>
<protein>
    <submittedName>
        <fullName evidence="5">Diketogulonate reductase-like aldo/keto reductase</fullName>
    </submittedName>
</protein>
<dbReference type="RefSeq" id="WP_210113653.1">
    <property type="nucleotide sequence ID" value="NZ_BAAADX010000007.1"/>
</dbReference>
<evidence type="ECO:0000256" key="1">
    <source>
        <dbReference type="ARBA" id="ARBA00007905"/>
    </source>
</evidence>
<dbReference type="PANTHER" id="PTHR43827">
    <property type="entry name" value="2,5-DIKETO-D-GLUCONIC ACID REDUCTASE"/>
    <property type="match status" value="1"/>
</dbReference>
<dbReference type="InterPro" id="IPR018170">
    <property type="entry name" value="Aldo/ket_reductase_CS"/>
</dbReference>
<accession>A0A8J7RER4</accession>
<comment type="similarity">
    <text evidence="1">Belongs to the aldo/keto reductase family.</text>
</comment>
<dbReference type="Gene3D" id="3.20.20.100">
    <property type="entry name" value="NADP-dependent oxidoreductase domain"/>
    <property type="match status" value="1"/>
</dbReference>
<dbReference type="Pfam" id="PF00248">
    <property type="entry name" value="Aldo_ket_red"/>
    <property type="match status" value="1"/>
</dbReference>
<dbReference type="PRINTS" id="PR00069">
    <property type="entry name" value="ALDKETRDTASE"/>
</dbReference>
<evidence type="ECO:0000313" key="5">
    <source>
        <dbReference type="EMBL" id="MBP1902803.1"/>
    </source>
</evidence>
<dbReference type="PROSITE" id="PS00798">
    <property type="entry name" value="ALDOKETO_REDUCTASE_1"/>
    <property type="match status" value="1"/>
</dbReference>
<dbReference type="Proteomes" id="UP000770586">
    <property type="component" value="Unassembled WGS sequence"/>
</dbReference>
<comment type="caution">
    <text evidence="5">The sequence shown here is derived from an EMBL/GenBank/DDBJ whole genome shotgun (WGS) entry which is preliminary data.</text>
</comment>
<evidence type="ECO:0000256" key="3">
    <source>
        <dbReference type="ARBA" id="ARBA00023002"/>
    </source>
</evidence>
<feature type="domain" description="NADP-dependent oxidoreductase" evidence="4">
    <location>
        <begin position="7"/>
        <end position="252"/>
    </location>
</feature>
<name>A0A8J7RER4_9EURY</name>
<keyword evidence="6" id="KW-1185">Reference proteome</keyword>
<dbReference type="OrthoDB" id="275427at2157"/>
<dbReference type="AlphaFoldDB" id="A0A8J7RER4"/>
<keyword evidence="3" id="KW-0560">Oxidoreductase</keyword>
<dbReference type="InterPro" id="IPR023210">
    <property type="entry name" value="NADP_OxRdtase_dom"/>
</dbReference>
<organism evidence="5 6">
    <name type="scientific">Halorubrum trapanicum</name>
    <dbReference type="NCBI Taxonomy" id="29284"/>
    <lineage>
        <taxon>Archaea</taxon>
        <taxon>Methanobacteriati</taxon>
        <taxon>Methanobacteriota</taxon>
        <taxon>Stenosarchaea group</taxon>
        <taxon>Halobacteria</taxon>
        <taxon>Halobacteriales</taxon>
        <taxon>Haloferacaceae</taxon>
        <taxon>Halorubrum</taxon>
    </lineage>
</organism>
<evidence type="ECO:0000256" key="2">
    <source>
        <dbReference type="ARBA" id="ARBA00022857"/>
    </source>
</evidence>
<dbReference type="GO" id="GO:0016616">
    <property type="term" value="F:oxidoreductase activity, acting on the CH-OH group of donors, NAD or NADP as acceptor"/>
    <property type="evidence" value="ECO:0007669"/>
    <property type="project" value="UniProtKB-ARBA"/>
</dbReference>
<evidence type="ECO:0000259" key="4">
    <source>
        <dbReference type="Pfam" id="PF00248"/>
    </source>
</evidence>
<keyword evidence="2" id="KW-0521">NADP</keyword>
<sequence>MADAFDRLGYGTYELTDGEECASGVAHAIETGYRHVDTAQGYDNEASVGDGIDRGEVDRDDLFVATKLSTDNLSYDDAVETARASRDRLGVDSLDLLYVHWPIDSYDPDETLPALDDLVDDGVVDRIGLSNFRPDQLDEAIDRLANDVFAHQVECHPLLQQERLREYAVEHDHWLVAYSPIARNRVADVDALREIAAAHDATPAQVSLAWLLSKERVAPIPKAADFRHVEENWAARGIDLTDDQIARIDALDRGERLVDFEEAPWNGSRSPER</sequence>
<dbReference type="PIRSF" id="PIRSF000097">
    <property type="entry name" value="AKR"/>
    <property type="match status" value="1"/>
</dbReference>
<dbReference type="InterPro" id="IPR020471">
    <property type="entry name" value="AKR"/>
</dbReference>
<dbReference type="InterPro" id="IPR036812">
    <property type="entry name" value="NAD(P)_OxRdtase_dom_sf"/>
</dbReference>
<reference evidence="5 6" key="1">
    <citation type="submission" date="2021-03" db="EMBL/GenBank/DDBJ databases">
        <title>Genomic Encyclopedia of Type Strains, Phase IV (KMG-IV): sequencing the most valuable type-strain genomes for metagenomic binning, comparative biology and taxonomic classification.</title>
        <authorList>
            <person name="Goeker M."/>
        </authorList>
    </citation>
    <scope>NUCLEOTIDE SEQUENCE [LARGE SCALE GENOMIC DNA]</scope>
    <source>
        <strain evidence="5 6">DSM 12287</strain>
    </source>
</reference>
<dbReference type="SUPFAM" id="SSF51430">
    <property type="entry name" value="NAD(P)-linked oxidoreductase"/>
    <property type="match status" value="1"/>
</dbReference>
<dbReference type="PANTHER" id="PTHR43827:SF3">
    <property type="entry name" value="NADP-DEPENDENT OXIDOREDUCTASE DOMAIN-CONTAINING PROTEIN"/>
    <property type="match status" value="1"/>
</dbReference>